<protein>
    <recommendedName>
        <fullName evidence="3">F-box domain-containing protein</fullName>
    </recommendedName>
</protein>
<gene>
    <name evidence="1" type="ORF">NLJ89_g10576</name>
</gene>
<organism evidence="1 2">
    <name type="scientific">Agrocybe chaxingu</name>
    <dbReference type="NCBI Taxonomy" id="84603"/>
    <lineage>
        <taxon>Eukaryota</taxon>
        <taxon>Fungi</taxon>
        <taxon>Dikarya</taxon>
        <taxon>Basidiomycota</taxon>
        <taxon>Agaricomycotina</taxon>
        <taxon>Agaricomycetes</taxon>
        <taxon>Agaricomycetidae</taxon>
        <taxon>Agaricales</taxon>
        <taxon>Agaricineae</taxon>
        <taxon>Strophariaceae</taxon>
        <taxon>Agrocybe</taxon>
    </lineage>
</organism>
<evidence type="ECO:0008006" key="3">
    <source>
        <dbReference type="Google" id="ProtNLM"/>
    </source>
</evidence>
<accession>A0A9W8JQV9</accession>
<proteinExistence type="predicted"/>
<sequence>MDDDEDESDSPSEHVGRPSRIWCVETSEKVDAPETFMEEVSGELPYVAAASEGRYAFDGVLLDEERVIGIRTDRMDNIRHIEVHYFGYLRLLDLHRCRRVCHLLKDTIDGSLHLQYQMQLELAGMRNNPNSKACVTSRLELLKTREKAWRTFDWSFVTNITVPCQSSGVYDLTPSAYLLGKTLSGDVFETTGIQSVQLPAKFPEDLETVSVEWNEFDFGMHIIDFGTAIEEHDLMACVSSVPDEDDRNASHIVVILLRYSTKRTHDGCQNPVIPICRARASQGQPSISIEVVGENLALTVVFNQDRAMSSDYLYIFDWKTGRSKCDPIQVYNIGLVFLREDILVNPNIVRKSLDIYHIPLPLRSLRSLRPSPDPNPTANAAFPKYTRPTRPYANDPSDAIMIMTLEVSPFNRGSFRNYVMIVHRRALLQLALSALPLRSGKGLLNLVSWDTWGPPVTRAMCSLRPPSAGTHAGRIIPLPRDTIHVLDFNPWHVHLARRNPDPRELIVGTGEPREGKKEHEENICHAHEAFAQDIISRLPYVRCTSEEKWEFYEAVLMDEERILGVSVSLFSAIPVSSGSMAWRNRAKLIPTGWKR</sequence>
<comment type="caution">
    <text evidence="1">The sequence shown here is derived from an EMBL/GenBank/DDBJ whole genome shotgun (WGS) entry which is preliminary data.</text>
</comment>
<dbReference type="EMBL" id="JANKHO010001999">
    <property type="protein sequence ID" value="KAJ3495767.1"/>
    <property type="molecule type" value="Genomic_DNA"/>
</dbReference>
<keyword evidence="2" id="KW-1185">Reference proteome</keyword>
<dbReference type="AlphaFoldDB" id="A0A9W8JQV9"/>
<reference evidence="1" key="1">
    <citation type="submission" date="2022-07" db="EMBL/GenBank/DDBJ databases">
        <title>Genome Sequence of Agrocybe chaxingu.</title>
        <authorList>
            <person name="Buettner E."/>
        </authorList>
    </citation>
    <scope>NUCLEOTIDE SEQUENCE</scope>
    <source>
        <strain evidence="1">MP-N11</strain>
    </source>
</reference>
<name>A0A9W8JQV9_9AGAR</name>
<evidence type="ECO:0000313" key="2">
    <source>
        <dbReference type="Proteomes" id="UP001148786"/>
    </source>
</evidence>
<dbReference type="Proteomes" id="UP001148786">
    <property type="component" value="Unassembled WGS sequence"/>
</dbReference>
<dbReference type="OrthoDB" id="3149552at2759"/>
<evidence type="ECO:0000313" key="1">
    <source>
        <dbReference type="EMBL" id="KAJ3495767.1"/>
    </source>
</evidence>